<dbReference type="InterPro" id="IPR036388">
    <property type="entry name" value="WH-like_DNA-bd_sf"/>
</dbReference>
<keyword evidence="8" id="KW-1185">Reference proteome</keyword>
<dbReference type="PANTHER" id="PTHR43133">
    <property type="entry name" value="RNA POLYMERASE ECF-TYPE SIGMA FACTO"/>
    <property type="match status" value="1"/>
</dbReference>
<dbReference type="InterPro" id="IPR007627">
    <property type="entry name" value="RNA_pol_sigma70_r2"/>
</dbReference>
<evidence type="ECO:0000256" key="3">
    <source>
        <dbReference type="ARBA" id="ARBA00023082"/>
    </source>
</evidence>
<dbReference type="NCBIfam" id="TIGR02937">
    <property type="entry name" value="sigma70-ECF"/>
    <property type="match status" value="1"/>
</dbReference>
<dbReference type="InterPro" id="IPR013249">
    <property type="entry name" value="RNA_pol_sigma70_r4_t2"/>
</dbReference>
<evidence type="ECO:0000259" key="5">
    <source>
        <dbReference type="Pfam" id="PF04542"/>
    </source>
</evidence>
<evidence type="ECO:0000256" key="4">
    <source>
        <dbReference type="ARBA" id="ARBA00023163"/>
    </source>
</evidence>
<evidence type="ECO:0000256" key="1">
    <source>
        <dbReference type="ARBA" id="ARBA00010641"/>
    </source>
</evidence>
<dbReference type="Gene3D" id="1.10.1740.10">
    <property type="match status" value="1"/>
</dbReference>
<comment type="similarity">
    <text evidence="1">Belongs to the sigma-70 factor family. ECF subfamily.</text>
</comment>
<dbReference type="PANTHER" id="PTHR43133:SF51">
    <property type="entry name" value="RNA POLYMERASE SIGMA FACTOR"/>
    <property type="match status" value="1"/>
</dbReference>
<keyword evidence="2" id="KW-0805">Transcription regulation</keyword>
<keyword evidence="4" id="KW-0804">Transcription</keyword>
<dbReference type="Pfam" id="PF04542">
    <property type="entry name" value="Sigma70_r2"/>
    <property type="match status" value="1"/>
</dbReference>
<reference evidence="8" key="1">
    <citation type="journal article" date="2019" name="Int. J. Syst. Evol. Microbiol.">
        <title>The Global Catalogue of Microorganisms (GCM) 10K type strain sequencing project: providing services to taxonomists for standard genome sequencing and annotation.</title>
        <authorList>
            <consortium name="The Broad Institute Genomics Platform"/>
            <consortium name="The Broad Institute Genome Sequencing Center for Infectious Disease"/>
            <person name="Wu L."/>
            <person name="Ma J."/>
        </authorList>
    </citation>
    <scope>NUCLEOTIDE SEQUENCE [LARGE SCALE GENOMIC DNA]</scope>
    <source>
        <strain evidence="8">JCM 16704</strain>
    </source>
</reference>
<evidence type="ECO:0000259" key="6">
    <source>
        <dbReference type="Pfam" id="PF08281"/>
    </source>
</evidence>
<protein>
    <submittedName>
        <fullName evidence="7">Sigma-70 family RNA polymerase sigma factor</fullName>
    </submittedName>
</protein>
<evidence type="ECO:0000313" key="8">
    <source>
        <dbReference type="Proteomes" id="UP001500101"/>
    </source>
</evidence>
<feature type="domain" description="RNA polymerase sigma-70 region 2" evidence="5">
    <location>
        <begin position="11"/>
        <end position="84"/>
    </location>
</feature>
<organism evidence="7 8">
    <name type="scientific">Sphingobacterium kyonggiense</name>
    <dbReference type="NCBI Taxonomy" id="714075"/>
    <lineage>
        <taxon>Bacteria</taxon>
        <taxon>Pseudomonadati</taxon>
        <taxon>Bacteroidota</taxon>
        <taxon>Sphingobacteriia</taxon>
        <taxon>Sphingobacteriales</taxon>
        <taxon>Sphingobacteriaceae</taxon>
        <taxon>Sphingobacterium</taxon>
    </lineage>
</organism>
<gene>
    <name evidence="7" type="ORF">GCM10022216_15250</name>
</gene>
<keyword evidence="3" id="KW-0731">Sigma factor</keyword>
<dbReference type="InterPro" id="IPR039425">
    <property type="entry name" value="RNA_pol_sigma-70-like"/>
</dbReference>
<proteinExistence type="inferred from homology"/>
<dbReference type="InterPro" id="IPR014284">
    <property type="entry name" value="RNA_pol_sigma-70_dom"/>
</dbReference>
<evidence type="ECO:0000256" key="2">
    <source>
        <dbReference type="ARBA" id="ARBA00023015"/>
    </source>
</evidence>
<evidence type="ECO:0000313" key="7">
    <source>
        <dbReference type="EMBL" id="GAA4138267.1"/>
    </source>
</evidence>
<name>A0ABP7YM73_9SPHI</name>
<sequence>MSGSEKSKAFLYKKYYGYIMAIVIRYMKHEMESEEIANECFVKVFNKISSFSIHEDSEILEKTFRSWMGKIAVNTAIDALRVRKQMLMLDDLNGSDTLHYAVDNGSKLEYQDILLLIQQLPEIQRTIFNLYEIEGYSHEEIGKKLDIPDSTSRTYLTRAKQKLRKLYAQQFNLINIQS</sequence>
<dbReference type="RefSeq" id="WP_344674029.1">
    <property type="nucleotide sequence ID" value="NZ_BAAAZI010000006.1"/>
</dbReference>
<dbReference type="SUPFAM" id="SSF88659">
    <property type="entry name" value="Sigma3 and sigma4 domains of RNA polymerase sigma factors"/>
    <property type="match status" value="1"/>
</dbReference>
<dbReference type="InterPro" id="IPR013325">
    <property type="entry name" value="RNA_pol_sigma_r2"/>
</dbReference>
<feature type="domain" description="RNA polymerase sigma factor 70 region 4 type 2" evidence="6">
    <location>
        <begin position="111"/>
        <end position="163"/>
    </location>
</feature>
<dbReference type="CDD" id="cd06171">
    <property type="entry name" value="Sigma70_r4"/>
    <property type="match status" value="1"/>
</dbReference>
<dbReference type="Gene3D" id="1.10.10.10">
    <property type="entry name" value="Winged helix-like DNA-binding domain superfamily/Winged helix DNA-binding domain"/>
    <property type="match status" value="1"/>
</dbReference>
<comment type="caution">
    <text evidence="7">The sequence shown here is derived from an EMBL/GenBank/DDBJ whole genome shotgun (WGS) entry which is preliminary data.</text>
</comment>
<dbReference type="SUPFAM" id="SSF88946">
    <property type="entry name" value="Sigma2 domain of RNA polymerase sigma factors"/>
    <property type="match status" value="1"/>
</dbReference>
<dbReference type="InterPro" id="IPR013324">
    <property type="entry name" value="RNA_pol_sigma_r3/r4-like"/>
</dbReference>
<dbReference type="Pfam" id="PF08281">
    <property type="entry name" value="Sigma70_r4_2"/>
    <property type="match status" value="1"/>
</dbReference>
<dbReference type="EMBL" id="BAAAZI010000006">
    <property type="protein sequence ID" value="GAA4138267.1"/>
    <property type="molecule type" value="Genomic_DNA"/>
</dbReference>
<accession>A0ABP7YM73</accession>
<dbReference type="Proteomes" id="UP001500101">
    <property type="component" value="Unassembled WGS sequence"/>
</dbReference>